<evidence type="ECO:0000259" key="3">
    <source>
        <dbReference type="PROSITE" id="PS51393"/>
    </source>
</evidence>
<dbReference type="PROSITE" id="PS51393">
    <property type="entry name" value="LIPOXYGENASE_3"/>
    <property type="match status" value="1"/>
</dbReference>
<keyword evidence="2 4" id="KW-0560">Oxidoreductase</keyword>
<protein>
    <submittedName>
        <fullName evidence="4">Arachidonate 15-lipoxygenase</fullName>
        <ecNumber evidence="4">1.13.11.33</ecNumber>
    </submittedName>
</protein>
<keyword evidence="5" id="KW-1185">Reference proteome</keyword>
<dbReference type="PANTHER" id="PTHR11771">
    <property type="entry name" value="LIPOXYGENASE"/>
    <property type="match status" value="1"/>
</dbReference>
<dbReference type="Gene3D" id="3.10.450.60">
    <property type="match status" value="1"/>
</dbReference>
<proteinExistence type="predicted"/>
<dbReference type="AlphaFoldDB" id="A0A2W1JUD4"/>
<dbReference type="InterPro" id="IPR013819">
    <property type="entry name" value="LipOase_C"/>
</dbReference>
<evidence type="ECO:0000313" key="4">
    <source>
        <dbReference type="EMBL" id="PZD74112.1"/>
    </source>
</evidence>
<dbReference type="GO" id="GO:0050473">
    <property type="term" value="F:arachidonate 15-lipoxygenase activity"/>
    <property type="evidence" value="ECO:0007669"/>
    <property type="project" value="UniProtKB-EC"/>
</dbReference>
<accession>A0A2W1JUD4</accession>
<sequence length="558" mass="63674">MPSLPQNDPDLQARQALLKQQQERYQFNFEYLAPLAMLDEVPKDENFSGAYLAERLTRAADLPVNMLAAKAHSLLDPLDRLEDYDDLFTLLPKPAIANTFQTDEVFAEQRLSGANPMAIRRLDPSNPPSAYLNIKQQLATKGKTLVERNLYYVDYSELSFIQGGTYAKGKKYLPTPFALFSWQSMGYRDHKTSDHGELLPIAIQIQQNNSGRVYTPRDAHLDWLFAKLCVQIADGNHHEMSSHLCRTHFVMEPIAVVTARQLAEDHPLYILLQPHFRFMLANNELGRKQLIQHGGPVDKLLAGTLAESLQVVKNSFESWSLDQFSFPTEVRNRGMDSPDLPHFPYRDDGQLVWDAIYKFVTDYLRLFYADSDALKNDEELQSWLKELRDPQGGRIKGVPEHIQALEPLVEMVTTIIFTCGPQHCAVNYTQYEYMALASNIPLAAYQDLTGLENGSETKPAITDEAHLMQYLPPYQQAAGQLQIMNILTDYRYDKLGYYDRTFKDAFAGSSFDTAVDAVVEQFKQNLRVVETEIDLDNRKRVIEYPYLKPSLILNSISI</sequence>
<dbReference type="EC" id="1.13.11.33" evidence="4"/>
<organism evidence="4 5">
    <name type="scientific">Acaryochloris thomasi RCC1774</name>
    <dbReference type="NCBI Taxonomy" id="1764569"/>
    <lineage>
        <taxon>Bacteria</taxon>
        <taxon>Bacillati</taxon>
        <taxon>Cyanobacteriota</taxon>
        <taxon>Cyanophyceae</taxon>
        <taxon>Acaryochloridales</taxon>
        <taxon>Acaryochloridaceae</taxon>
        <taxon>Acaryochloris</taxon>
        <taxon>Acaryochloris thomasi</taxon>
    </lineage>
</organism>
<dbReference type="RefSeq" id="WP_110985169.1">
    <property type="nucleotide sequence ID" value="NZ_CAWNWM010000003.1"/>
</dbReference>
<comment type="caution">
    <text evidence="4">The sequence shown here is derived from an EMBL/GenBank/DDBJ whole genome shotgun (WGS) entry which is preliminary data.</text>
</comment>
<reference evidence="4 5" key="1">
    <citation type="journal article" date="2018" name="Sci. Rep.">
        <title>A novel species of the marine cyanobacterium Acaryochloris with a unique pigment content and lifestyle.</title>
        <authorList>
            <person name="Partensky F."/>
            <person name="Six C."/>
            <person name="Ratin M."/>
            <person name="Garczarek L."/>
            <person name="Vaulot D."/>
            <person name="Probert I."/>
            <person name="Calteau A."/>
            <person name="Gourvil P."/>
            <person name="Marie D."/>
            <person name="Grebert T."/>
            <person name="Bouchier C."/>
            <person name="Le Panse S."/>
            <person name="Gachenot M."/>
            <person name="Rodriguez F."/>
            <person name="Garrido J.L."/>
        </authorList>
    </citation>
    <scope>NUCLEOTIDE SEQUENCE [LARGE SCALE GENOMIC DNA]</scope>
    <source>
        <strain evidence="4 5">RCC1774</strain>
    </source>
</reference>
<dbReference type="InterPro" id="IPR036226">
    <property type="entry name" value="LipOase_C_sf"/>
</dbReference>
<evidence type="ECO:0000256" key="1">
    <source>
        <dbReference type="ARBA" id="ARBA00022723"/>
    </source>
</evidence>
<dbReference type="PRINTS" id="PR00087">
    <property type="entry name" value="LIPOXYGENASE"/>
</dbReference>
<dbReference type="EMBL" id="PQWO01000003">
    <property type="protein sequence ID" value="PZD74112.1"/>
    <property type="molecule type" value="Genomic_DNA"/>
</dbReference>
<name>A0A2W1JUD4_9CYAN</name>
<dbReference type="InterPro" id="IPR000907">
    <property type="entry name" value="LipOase"/>
</dbReference>
<dbReference type="SUPFAM" id="SSF48484">
    <property type="entry name" value="Lipoxigenase"/>
    <property type="match status" value="1"/>
</dbReference>
<evidence type="ECO:0000256" key="2">
    <source>
        <dbReference type="ARBA" id="ARBA00023002"/>
    </source>
</evidence>
<dbReference type="GO" id="GO:0034440">
    <property type="term" value="P:lipid oxidation"/>
    <property type="evidence" value="ECO:0007669"/>
    <property type="project" value="InterPro"/>
</dbReference>
<evidence type="ECO:0000313" key="5">
    <source>
        <dbReference type="Proteomes" id="UP000248857"/>
    </source>
</evidence>
<dbReference type="Pfam" id="PF00305">
    <property type="entry name" value="Lipoxygenase"/>
    <property type="match status" value="1"/>
</dbReference>
<gene>
    <name evidence="4" type="primary">loxA_1</name>
    <name evidence="4" type="ORF">C1752_01186</name>
</gene>
<dbReference type="Proteomes" id="UP000248857">
    <property type="component" value="Unassembled WGS sequence"/>
</dbReference>
<dbReference type="GO" id="GO:0046872">
    <property type="term" value="F:metal ion binding"/>
    <property type="evidence" value="ECO:0007669"/>
    <property type="project" value="UniProtKB-KW"/>
</dbReference>
<dbReference type="Gene3D" id="1.20.245.10">
    <property type="entry name" value="Lipoxygenase-1, Domain 5"/>
    <property type="match status" value="1"/>
</dbReference>
<feature type="domain" description="Lipoxygenase" evidence="3">
    <location>
        <begin position="1"/>
        <end position="558"/>
    </location>
</feature>
<keyword evidence="1" id="KW-0479">Metal-binding</keyword>
<dbReference type="OrthoDB" id="5912511at2"/>